<gene>
    <name evidence="1" type="ORF">BV97_05432</name>
</gene>
<proteinExistence type="predicted"/>
<accession>A0A031J8G8</accession>
<dbReference type="Proteomes" id="UP000024329">
    <property type="component" value="Unassembled WGS sequence"/>
</dbReference>
<name>A0A031J8G8_9SPHN</name>
<evidence type="ECO:0000313" key="1">
    <source>
        <dbReference type="EMBL" id="EZP70469.1"/>
    </source>
</evidence>
<comment type="caution">
    <text evidence="1">The sequence shown here is derived from an EMBL/GenBank/DDBJ whole genome shotgun (WGS) entry which is preliminary data.</text>
</comment>
<protein>
    <submittedName>
        <fullName evidence="1">Uncharacterized protein</fullName>
    </submittedName>
</protein>
<dbReference type="AlphaFoldDB" id="A0A031J8G8"/>
<evidence type="ECO:0000313" key="2">
    <source>
        <dbReference type="Proteomes" id="UP000024329"/>
    </source>
</evidence>
<sequence>MVTCRNRLRRADGELVRPHRIVVEHRHPVLQVEGIAAEAPALRHQHALRSCGQIHVGVDREGFADGVRRGVLVQMAERGEIGELGAVAAKRRTALCTLAVVVDRQDVVRRRLLPEQILQFLELRRVLRCKVVGGGEVLVEIEQGPLAVLRADAKLAVLAHAHFPRHALGQGARHPAIVVDAEVLHHLVDLRAPRGRGLGRREAVGKADAVDRLLLHALHGFGRLDACRLKDRRRDVADMGVLAAEGAAVADACGP</sequence>
<reference evidence="1 2" key="1">
    <citation type="submission" date="2014-03" db="EMBL/GenBank/DDBJ databases">
        <title>Whole genome sequence of Novosphingobium resinovorum KF1.</title>
        <authorList>
            <person name="Gan H.M."/>
            <person name="Gan H.Y."/>
            <person name="Chew T.H."/>
            <person name="Savka M.A."/>
        </authorList>
    </citation>
    <scope>NUCLEOTIDE SEQUENCE [LARGE SCALE GENOMIC DNA]</scope>
    <source>
        <strain evidence="1 2">KF1</strain>
    </source>
</reference>
<organism evidence="1 2">
    <name type="scientific">Novosphingobium resinovorum</name>
    <dbReference type="NCBI Taxonomy" id="158500"/>
    <lineage>
        <taxon>Bacteria</taxon>
        <taxon>Pseudomonadati</taxon>
        <taxon>Pseudomonadota</taxon>
        <taxon>Alphaproteobacteria</taxon>
        <taxon>Sphingomonadales</taxon>
        <taxon>Sphingomonadaceae</taxon>
        <taxon>Novosphingobium</taxon>
    </lineage>
</organism>
<dbReference type="EMBL" id="JFYZ01000067">
    <property type="protein sequence ID" value="EZP70469.1"/>
    <property type="molecule type" value="Genomic_DNA"/>
</dbReference>